<dbReference type="InterPro" id="IPR011054">
    <property type="entry name" value="Rudment_hybrid_motif"/>
</dbReference>
<evidence type="ECO:0000256" key="1">
    <source>
        <dbReference type="ARBA" id="ARBA00022598"/>
    </source>
</evidence>
<keyword evidence="2" id="KW-0547">Nucleotide-binding</keyword>
<dbReference type="PROSITE" id="PS50979">
    <property type="entry name" value="BC"/>
    <property type="match status" value="1"/>
</dbReference>
<evidence type="ECO:0000256" key="2">
    <source>
        <dbReference type="ARBA" id="ARBA00022741"/>
    </source>
</evidence>
<dbReference type="SMART" id="SM00878">
    <property type="entry name" value="Biotin_carb_C"/>
    <property type="match status" value="1"/>
</dbReference>
<evidence type="ECO:0000259" key="4">
    <source>
        <dbReference type="PROSITE" id="PS50979"/>
    </source>
</evidence>
<protein>
    <recommendedName>
        <fullName evidence="4">Biotin carboxylation domain-containing protein</fullName>
    </recommendedName>
</protein>
<dbReference type="GO" id="GO:0016874">
    <property type="term" value="F:ligase activity"/>
    <property type="evidence" value="ECO:0007669"/>
    <property type="project" value="UniProtKB-KW"/>
</dbReference>
<reference evidence="5" key="1">
    <citation type="journal article" date="2014" name="Front. Microbiol.">
        <title>High frequency of phylogenetically diverse reductive dehalogenase-homologous genes in deep subseafloor sedimentary metagenomes.</title>
        <authorList>
            <person name="Kawai M."/>
            <person name="Futagami T."/>
            <person name="Toyoda A."/>
            <person name="Takaki Y."/>
            <person name="Nishi S."/>
            <person name="Hori S."/>
            <person name="Arai W."/>
            <person name="Tsubouchi T."/>
            <person name="Morono Y."/>
            <person name="Uchiyama I."/>
            <person name="Ito T."/>
            <person name="Fujiyama A."/>
            <person name="Inagaki F."/>
            <person name="Takami H."/>
        </authorList>
    </citation>
    <scope>NUCLEOTIDE SEQUENCE</scope>
    <source>
        <strain evidence="5">Expedition CK06-06</strain>
    </source>
</reference>
<dbReference type="EMBL" id="BARS01040499">
    <property type="protein sequence ID" value="GAG36353.1"/>
    <property type="molecule type" value="Genomic_DNA"/>
</dbReference>
<proteinExistence type="predicted"/>
<organism evidence="5">
    <name type="scientific">marine sediment metagenome</name>
    <dbReference type="NCBI Taxonomy" id="412755"/>
    <lineage>
        <taxon>unclassified sequences</taxon>
        <taxon>metagenomes</taxon>
        <taxon>ecological metagenomes</taxon>
    </lineage>
</organism>
<dbReference type="PANTHER" id="PTHR48095:SF2">
    <property type="entry name" value="BIOTIN CARBOXYLASE, CHLOROPLASTIC"/>
    <property type="match status" value="1"/>
</dbReference>
<dbReference type="Pfam" id="PF02785">
    <property type="entry name" value="Biotin_carb_C"/>
    <property type="match status" value="1"/>
</dbReference>
<feature type="domain" description="Biotin carboxylation" evidence="4">
    <location>
        <begin position="1"/>
        <end position="86"/>
    </location>
</feature>
<dbReference type="GO" id="GO:0005524">
    <property type="term" value="F:ATP binding"/>
    <property type="evidence" value="ECO:0007669"/>
    <property type="project" value="UniProtKB-KW"/>
</dbReference>
<dbReference type="SUPFAM" id="SSF51246">
    <property type="entry name" value="Rudiment single hybrid motif"/>
    <property type="match status" value="1"/>
</dbReference>
<dbReference type="PANTHER" id="PTHR48095">
    <property type="entry name" value="PYRUVATE CARBOXYLASE SUBUNIT A"/>
    <property type="match status" value="1"/>
</dbReference>
<dbReference type="Gene3D" id="3.30.470.20">
    <property type="entry name" value="ATP-grasp fold, B domain"/>
    <property type="match status" value="1"/>
</dbReference>
<evidence type="ECO:0000313" key="5">
    <source>
        <dbReference type="EMBL" id="GAG36353.1"/>
    </source>
</evidence>
<comment type="caution">
    <text evidence="5">The sequence shown here is derived from an EMBL/GenBank/DDBJ whole genome shotgun (WGS) entry which is preliminary data.</text>
</comment>
<dbReference type="AlphaFoldDB" id="X0XI67"/>
<dbReference type="InterPro" id="IPR011764">
    <property type="entry name" value="Biotin_carboxylation_dom"/>
</dbReference>
<keyword evidence="3" id="KW-0067">ATP-binding</keyword>
<accession>X0XI67</accession>
<feature type="non-terminal residue" evidence="5">
    <location>
        <position position="1"/>
    </location>
</feature>
<dbReference type="InterPro" id="IPR005482">
    <property type="entry name" value="Biotin_COase_C"/>
</dbReference>
<name>X0XI67_9ZZZZ</name>
<dbReference type="InterPro" id="IPR051602">
    <property type="entry name" value="ACC_Biotin_Carboxylase"/>
</dbReference>
<evidence type="ECO:0000256" key="3">
    <source>
        <dbReference type="ARBA" id="ARBA00022840"/>
    </source>
</evidence>
<gene>
    <name evidence="5" type="ORF">S01H1_61718</name>
</gene>
<keyword evidence="1" id="KW-0436">Ligase</keyword>
<sequence>PGGPGVRWDSHVYQGYEIPATYDSLIGKLIVHRATRPEAIATARRSLDEFIIHPTRTTIPLCQRVLSHRRFIRGQWDTTFIEREMLNR</sequence>